<dbReference type="HAMAP" id="MF_00360">
    <property type="entry name" value="Ribosomal_bS6"/>
    <property type="match status" value="1"/>
</dbReference>
<dbReference type="GO" id="GO:0005840">
    <property type="term" value="C:ribosome"/>
    <property type="evidence" value="ECO:0007669"/>
    <property type="project" value="UniProtKB-KW"/>
</dbReference>
<feature type="non-terminal residue" evidence="4">
    <location>
        <position position="1"/>
    </location>
</feature>
<dbReference type="NCBIfam" id="TIGR00166">
    <property type="entry name" value="S6"/>
    <property type="match status" value="1"/>
</dbReference>
<dbReference type="CDD" id="cd00473">
    <property type="entry name" value="bS6"/>
    <property type="match status" value="1"/>
</dbReference>
<sequence>DEEKRGEILEEIKNFIANEKGKIKNLDERGMRKLAYEVEKAKEGFFVTINFQTDPLRIREIQKFLRSKEEIIRLLIVKNKEKSSDQADQKEGEENGQS</sequence>
<comment type="similarity">
    <text evidence="1">Belongs to the bacterial ribosomal protein bS6 family.</text>
</comment>
<keyword evidence="4" id="KW-0689">Ribosomal protein</keyword>
<accession>A0A662D077</accession>
<keyword evidence="4" id="KW-0687">Ribonucleoprotein</keyword>
<proteinExistence type="inferred from homology"/>
<dbReference type="GO" id="GO:0070181">
    <property type="term" value="F:small ribosomal subunit rRNA binding"/>
    <property type="evidence" value="ECO:0007669"/>
    <property type="project" value="TreeGrafter"/>
</dbReference>
<dbReference type="SUPFAM" id="SSF54995">
    <property type="entry name" value="Ribosomal protein S6"/>
    <property type="match status" value="1"/>
</dbReference>
<protein>
    <recommendedName>
        <fullName evidence="2">Small ribosomal subunit protein bS6</fullName>
    </recommendedName>
    <alternativeName>
        <fullName evidence="3">30S ribosomal protein S6</fullName>
    </alternativeName>
</protein>
<dbReference type="Gene3D" id="3.30.70.60">
    <property type="match status" value="1"/>
</dbReference>
<dbReference type="InterPro" id="IPR000529">
    <property type="entry name" value="Ribosomal_bS6"/>
</dbReference>
<dbReference type="EMBL" id="QMPY01000070">
    <property type="protein sequence ID" value="RLE07757.1"/>
    <property type="molecule type" value="Genomic_DNA"/>
</dbReference>
<dbReference type="PANTHER" id="PTHR21011:SF1">
    <property type="entry name" value="SMALL RIBOSOMAL SUBUNIT PROTEIN BS6M"/>
    <property type="match status" value="1"/>
</dbReference>
<dbReference type="Proteomes" id="UP000277457">
    <property type="component" value="Unassembled WGS sequence"/>
</dbReference>
<dbReference type="InterPro" id="IPR020814">
    <property type="entry name" value="Ribosomal_S6_plastid/chlpt"/>
</dbReference>
<dbReference type="PANTHER" id="PTHR21011">
    <property type="entry name" value="MITOCHONDRIAL 28S RIBOSOMAL PROTEIN S6"/>
    <property type="match status" value="1"/>
</dbReference>
<evidence type="ECO:0000313" key="5">
    <source>
        <dbReference type="Proteomes" id="UP000277457"/>
    </source>
</evidence>
<evidence type="ECO:0000256" key="3">
    <source>
        <dbReference type="ARBA" id="ARBA00035520"/>
    </source>
</evidence>
<organism evidence="4 5">
    <name type="scientific">Aerophobetes bacterium</name>
    <dbReference type="NCBI Taxonomy" id="2030807"/>
    <lineage>
        <taxon>Bacteria</taxon>
        <taxon>Candidatus Aerophobota</taxon>
    </lineage>
</organism>
<dbReference type="AlphaFoldDB" id="A0A662D077"/>
<dbReference type="InterPro" id="IPR035980">
    <property type="entry name" value="Ribosomal_bS6_sf"/>
</dbReference>
<evidence type="ECO:0000256" key="1">
    <source>
        <dbReference type="ARBA" id="ARBA00009512"/>
    </source>
</evidence>
<reference evidence="4 5" key="1">
    <citation type="submission" date="2018-06" db="EMBL/GenBank/DDBJ databases">
        <title>Extensive metabolic versatility and redundancy in microbially diverse, dynamic hydrothermal sediments.</title>
        <authorList>
            <person name="Dombrowski N."/>
            <person name="Teske A."/>
            <person name="Baker B.J."/>
        </authorList>
    </citation>
    <scope>NUCLEOTIDE SEQUENCE [LARGE SCALE GENOMIC DNA]</scope>
    <source>
        <strain evidence="4">B7_G13</strain>
    </source>
</reference>
<evidence type="ECO:0000256" key="2">
    <source>
        <dbReference type="ARBA" id="ARBA00035294"/>
    </source>
</evidence>
<name>A0A662D077_UNCAE</name>
<dbReference type="InterPro" id="IPR014717">
    <property type="entry name" value="Transl_elong_EF1B/ribsomal_bS6"/>
</dbReference>
<evidence type="ECO:0000313" key="4">
    <source>
        <dbReference type="EMBL" id="RLE07757.1"/>
    </source>
</evidence>
<gene>
    <name evidence="4" type="primary">rpsF</name>
    <name evidence="4" type="ORF">DRZ78_02440</name>
</gene>
<dbReference type="GO" id="GO:0006412">
    <property type="term" value="P:translation"/>
    <property type="evidence" value="ECO:0007669"/>
    <property type="project" value="InterPro"/>
</dbReference>
<dbReference type="GO" id="GO:0003735">
    <property type="term" value="F:structural constituent of ribosome"/>
    <property type="evidence" value="ECO:0007669"/>
    <property type="project" value="InterPro"/>
</dbReference>
<dbReference type="Pfam" id="PF01250">
    <property type="entry name" value="Ribosomal_S6"/>
    <property type="match status" value="1"/>
</dbReference>
<comment type="caution">
    <text evidence="4">The sequence shown here is derived from an EMBL/GenBank/DDBJ whole genome shotgun (WGS) entry which is preliminary data.</text>
</comment>
<dbReference type="GO" id="GO:0005737">
    <property type="term" value="C:cytoplasm"/>
    <property type="evidence" value="ECO:0007669"/>
    <property type="project" value="UniProtKB-ARBA"/>
</dbReference>